<reference evidence="1 2" key="1">
    <citation type="submission" date="2023-08" db="EMBL/GenBank/DDBJ databases">
        <authorList>
            <person name="Joshi A."/>
            <person name="Thite S."/>
        </authorList>
    </citation>
    <scope>NUCLEOTIDE SEQUENCE [LARGE SCALE GENOMIC DNA]</scope>
    <source>
        <strain evidence="1 2">1E1</strain>
    </source>
</reference>
<sequence>MFNASQRQLLKILGIQPLQLRAQFQFSSKSASEDLDSRSSIQLLCPDVNHGLVQDVLAFCQQQPVAAEKALLLGTLHWSIQPELTACQLSEHQLLTPELATLAATALKRQLWQCLSRYFDAAD</sequence>
<evidence type="ECO:0000313" key="2">
    <source>
        <dbReference type="Proteomes" id="UP001236258"/>
    </source>
</evidence>
<evidence type="ECO:0008006" key="3">
    <source>
        <dbReference type="Google" id="ProtNLM"/>
    </source>
</evidence>
<comment type="caution">
    <text evidence="1">The sequence shown here is derived from an EMBL/GenBank/DDBJ whole genome shotgun (WGS) entry which is preliminary data.</text>
</comment>
<keyword evidence="2" id="KW-1185">Reference proteome</keyword>
<accession>A0ABT9GRU7</accession>
<proteinExistence type="predicted"/>
<dbReference type="EMBL" id="JAUZVY010000005">
    <property type="protein sequence ID" value="MDP4529694.1"/>
    <property type="molecule type" value="Genomic_DNA"/>
</dbReference>
<evidence type="ECO:0000313" key="1">
    <source>
        <dbReference type="EMBL" id="MDP4529694.1"/>
    </source>
</evidence>
<name>A0ABT9GRU7_9GAMM</name>
<protein>
    <recommendedName>
        <fullName evidence="3">DNA polymerase III subunit psi</fullName>
    </recommendedName>
</protein>
<organism evidence="1 2">
    <name type="scientific">Alkalimonas delamerensis</name>
    <dbReference type="NCBI Taxonomy" id="265981"/>
    <lineage>
        <taxon>Bacteria</taxon>
        <taxon>Pseudomonadati</taxon>
        <taxon>Pseudomonadota</taxon>
        <taxon>Gammaproteobacteria</taxon>
        <taxon>Alkalimonas</taxon>
    </lineage>
</organism>
<dbReference type="Proteomes" id="UP001236258">
    <property type="component" value="Unassembled WGS sequence"/>
</dbReference>
<dbReference type="RefSeq" id="WP_305945761.1">
    <property type="nucleotide sequence ID" value="NZ_JAUZVY010000005.1"/>
</dbReference>
<gene>
    <name evidence="1" type="ORF">Q3O59_11745</name>
</gene>